<dbReference type="OrthoDB" id="7591734at2"/>
<name>A0A1W2AJA9_9BURK</name>
<dbReference type="RefSeq" id="WP_084283799.1">
    <property type="nucleotide sequence ID" value="NZ_FWXJ01000009.1"/>
</dbReference>
<sequence length="470" mass="54054">MSAKKQLSNPFSTGGGGVHFETHIQASFVTLMLTGGRTPCLPPWPISKINLQGKIDGYEVDDLIVTVTNFTTGEERKLLAQIKNSIAVTEKNEIFGSVISAAWIDFNNSAIFSKNRDCIALITNFITEVDQVNFQWLLHQAKYTVSSDEFYIHVATAKYSPNKSEEKLNVIEHHLKKANQNVALSKDEVWLFLKHFYYLGYDLGHEYGVAISLLHSHISQFKHMNPSSVWGQIVTYVMSCNQNGGTITVDVLPEYLKDLFINLPQTISPDNIGLTYSLGSAQQINFTQHQYAPEILKLCFLGGWNEKDKNDRHLISEFIGKEYFDWIIEFRKILEFSNCPFTHKNGIWKIKNQNELFQLFSKQIFDEDIEIFKRLFCSIFELEEFVSDELFNGVVNSLGYIKFHSSIFKNCTVNKIDNLVFQSITHFYELITANSYPKFVKFFPLFAELSPNQFFSFIENKFIIDVTVEK</sequence>
<gene>
    <name evidence="1" type="ORF">SAMN06296008_1095</name>
</gene>
<dbReference type="Proteomes" id="UP000192708">
    <property type="component" value="Unassembled WGS sequence"/>
</dbReference>
<proteinExistence type="predicted"/>
<protein>
    <submittedName>
        <fullName evidence="1">Uncharacterized protein</fullName>
    </submittedName>
</protein>
<evidence type="ECO:0000313" key="1">
    <source>
        <dbReference type="EMBL" id="SMC60785.1"/>
    </source>
</evidence>
<evidence type="ECO:0000313" key="2">
    <source>
        <dbReference type="Proteomes" id="UP000192708"/>
    </source>
</evidence>
<reference evidence="1 2" key="1">
    <citation type="submission" date="2017-04" db="EMBL/GenBank/DDBJ databases">
        <authorList>
            <person name="Afonso C.L."/>
            <person name="Miller P.J."/>
            <person name="Scott M.A."/>
            <person name="Spackman E."/>
            <person name="Goraichik I."/>
            <person name="Dimitrov K.M."/>
            <person name="Suarez D.L."/>
            <person name="Swayne D.E."/>
        </authorList>
    </citation>
    <scope>NUCLEOTIDE SEQUENCE [LARGE SCALE GENOMIC DNA]</scope>
    <source>
        <strain evidence="1 2">VK13</strain>
    </source>
</reference>
<dbReference type="EMBL" id="FWXJ01000009">
    <property type="protein sequence ID" value="SMC60785.1"/>
    <property type="molecule type" value="Genomic_DNA"/>
</dbReference>
<dbReference type="AlphaFoldDB" id="A0A1W2AJA9"/>
<accession>A0A1W2AJA9</accession>
<organism evidence="1 2">
    <name type="scientific">Polynucleobacter kasalickyi</name>
    <dbReference type="NCBI Taxonomy" id="1938817"/>
    <lineage>
        <taxon>Bacteria</taxon>
        <taxon>Pseudomonadati</taxon>
        <taxon>Pseudomonadota</taxon>
        <taxon>Betaproteobacteria</taxon>
        <taxon>Burkholderiales</taxon>
        <taxon>Burkholderiaceae</taxon>
        <taxon>Polynucleobacter</taxon>
    </lineage>
</organism>
<keyword evidence="2" id="KW-1185">Reference proteome</keyword>